<dbReference type="Proteomes" id="UP001281614">
    <property type="component" value="Unassembled WGS sequence"/>
</dbReference>
<organism evidence="2 3">
    <name type="scientific">Colletotrichum kahawae</name>
    <name type="common">Coffee berry disease fungus</name>
    <dbReference type="NCBI Taxonomy" id="34407"/>
    <lineage>
        <taxon>Eukaryota</taxon>
        <taxon>Fungi</taxon>
        <taxon>Dikarya</taxon>
        <taxon>Ascomycota</taxon>
        <taxon>Pezizomycotina</taxon>
        <taxon>Sordariomycetes</taxon>
        <taxon>Hypocreomycetidae</taxon>
        <taxon>Glomerellales</taxon>
        <taxon>Glomerellaceae</taxon>
        <taxon>Colletotrichum</taxon>
        <taxon>Colletotrichum gloeosporioides species complex</taxon>
    </lineage>
</organism>
<protein>
    <recommendedName>
        <fullName evidence="4">U3 snoRNA associated</fullName>
    </recommendedName>
</protein>
<feature type="compositionally biased region" description="Low complexity" evidence="1">
    <location>
        <begin position="145"/>
        <end position="173"/>
    </location>
</feature>
<sequence length="353" mass="37780">MVTTRNMLRSGVESPGEITTPKKLPVRSKDATPKGTPKSTPRGTPKKGSAKKDESARPSSKKKSSLVVELKADSTPSESADGQEPSIITGPEQPAPEVEDKVINDSDASPEPGNEEEQDVEAPEAEEPAEEAAAADDSDSDEAPEAVSTSKAAVQAKKSAQAANKAIAEQAAAQKRKRQERNTRLQEQAAVRKAQKPAPAEKAKDEDEEMETAAVEAEDLADAEQPGAAAPKKPTRRRLDLPAELPAEFLESDSEDDGEDGADGHPRKARKLNTAKAQISREGRGPKDEVVGSTVFRVVKQEDQRLAPKSHKYSIGTKKAMLARGRTAVGAKKGFLVGSTTQTDKKAKEKRRR</sequence>
<dbReference type="AlphaFoldDB" id="A0AAD9Y590"/>
<dbReference type="InterPro" id="IPR013268">
    <property type="entry name" value="UTP16"/>
</dbReference>
<accession>A0AAD9Y590</accession>
<feature type="compositionally biased region" description="Acidic residues" evidence="1">
    <location>
        <begin position="206"/>
        <end position="222"/>
    </location>
</feature>
<reference evidence="2" key="1">
    <citation type="submission" date="2023-02" db="EMBL/GenBank/DDBJ databases">
        <title>Colletotrichum kahawae CIFC_Que2 genome sequencing and assembly.</title>
        <authorList>
            <person name="Baroncelli R."/>
        </authorList>
    </citation>
    <scope>NUCLEOTIDE SEQUENCE</scope>
    <source>
        <strain evidence="2">CIFC_Que2</strain>
    </source>
</reference>
<evidence type="ECO:0000256" key="1">
    <source>
        <dbReference type="SAM" id="MobiDB-lite"/>
    </source>
</evidence>
<dbReference type="EMBL" id="VYYT01000334">
    <property type="protein sequence ID" value="KAK2741646.1"/>
    <property type="molecule type" value="Genomic_DNA"/>
</dbReference>
<dbReference type="Pfam" id="PF08297">
    <property type="entry name" value="U3_snoRNA_assoc"/>
    <property type="match status" value="1"/>
</dbReference>
<dbReference type="GO" id="GO:0030515">
    <property type="term" value="F:snoRNA binding"/>
    <property type="evidence" value="ECO:0007669"/>
    <property type="project" value="InterPro"/>
</dbReference>
<evidence type="ECO:0000313" key="3">
    <source>
        <dbReference type="Proteomes" id="UP001281614"/>
    </source>
</evidence>
<proteinExistence type="predicted"/>
<gene>
    <name evidence="2" type="ORF">CKAH01_06987</name>
</gene>
<feature type="compositionally biased region" description="Basic and acidic residues" evidence="1">
    <location>
        <begin position="279"/>
        <end position="288"/>
    </location>
</feature>
<evidence type="ECO:0008006" key="4">
    <source>
        <dbReference type="Google" id="ProtNLM"/>
    </source>
</evidence>
<keyword evidence="3" id="KW-1185">Reference proteome</keyword>
<name>A0AAD9Y590_COLKA</name>
<feature type="region of interest" description="Disordered" evidence="1">
    <location>
        <begin position="1"/>
        <end position="288"/>
    </location>
</feature>
<evidence type="ECO:0000313" key="2">
    <source>
        <dbReference type="EMBL" id="KAK2741646.1"/>
    </source>
</evidence>
<feature type="compositionally biased region" description="Acidic residues" evidence="1">
    <location>
        <begin position="113"/>
        <end position="144"/>
    </location>
</feature>
<comment type="caution">
    <text evidence="2">The sequence shown here is derived from an EMBL/GenBank/DDBJ whole genome shotgun (WGS) entry which is preliminary data.</text>
</comment>
<feature type="compositionally biased region" description="Acidic residues" evidence="1">
    <location>
        <begin position="250"/>
        <end position="261"/>
    </location>
</feature>
<dbReference type="GO" id="GO:0006364">
    <property type="term" value="P:rRNA processing"/>
    <property type="evidence" value="ECO:0007669"/>
    <property type="project" value="InterPro"/>
</dbReference>